<accession>A0A699YZ95</accession>
<evidence type="ECO:0000313" key="3">
    <source>
        <dbReference type="EMBL" id="GFH14890.1"/>
    </source>
</evidence>
<feature type="domain" description="NADH:ubiquinone oxidoreductase intermediate-associated protein 30" evidence="2">
    <location>
        <begin position="147"/>
        <end position="227"/>
    </location>
</feature>
<gene>
    <name evidence="3" type="ORF">HaLaN_11023</name>
</gene>
<feature type="non-terminal residue" evidence="3">
    <location>
        <position position="261"/>
    </location>
</feature>
<evidence type="ECO:0000256" key="1">
    <source>
        <dbReference type="ARBA" id="ARBA00007884"/>
    </source>
</evidence>
<sequence length="261" mass="28331">MPKRSAVQLREVVPMGSQEQVAVWERLDDVIMGGNSSSQVEYAPEEGPTVSRWKGDLVLEVWHSLSLSPLLTPGHTRLATALHAAATTSLACDWPLLFTPWQFSQLCSPAPWPLQPLTPPAPSATPKPHPTIPAPGPCRFLHPPCTQGGGFCGTRTKALDACDLSGYDGIALRVKGDGQIFKLNIKTLDQLGSPESTYQTTFDTVAGQWSEVLLPWDNFVSVKRAQSDPKVERNAIIGDDAEARKRDIPIVQLNPGGTLNH</sequence>
<reference evidence="3 4" key="1">
    <citation type="submission" date="2020-02" db="EMBL/GenBank/DDBJ databases">
        <title>Draft genome sequence of Haematococcus lacustris strain NIES-144.</title>
        <authorList>
            <person name="Morimoto D."/>
            <person name="Nakagawa S."/>
            <person name="Yoshida T."/>
            <person name="Sawayama S."/>
        </authorList>
    </citation>
    <scope>NUCLEOTIDE SEQUENCE [LARGE SCALE GENOMIC DNA]</scope>
    <source>
        <strain evidence="3 4">NIES-144</strain>
    </source>
</reference>
<feature type="non-terminal residue" evidence="3">
    <location>
        <position position="1"/>
    </location>
</feature>
<evidence type="ECO:0000259" key="2">
    <source>
        <dbReference type="Pfam" id="PF08547"/>
    </source>
</evidence>
<dbReference type="InterPro" id="IPR013857">
    <property type="entry name" value="NADH-UbQ_OxRdtase-assoc_prot30"/>
</dbReference>
<protein>
    <recommendedName>
        <fullName evidence="2">NADH:ubiquinone oxidoreductase intermediate-associated protein 30 domain-containing protein</fullName>
    </recommendedName>
</protein>
<dbReference type="PANTHER" id="PTHR13194:SF19">
    <property type="entry name" value="NAD(P)-BINDING ROSSMANN-FOLD SUPERFAMILY PROTEIN"/>
    <property type="match status" value="1"/>
</dbReference>
<dbReference type="GO" id="GO:0051082">
    <property type="term" value="F:unfolded protein binding"/>
    <property type="evidence" value="ECO:0007669"/>
    <property type="project" value="TreeGrafter"/>
</dbReference>
<dbReference type="AlphaFoldDB" id="A0A699YZ95"/>
<dbReference type="GO" id="GO:0010257">
    <property type="term" value="P:NADH dehydrogenase complex assembly"/>
    <property type="evidence" value="ECO:0007669"/>
    <property type="project" value="TreeGrafter"/>
</dbReference>
<dbReference type="InterPro" id="IPR008979">
    <property type="entry name" value="Galactose-bd-like_sf"/>
</dbReference>
<name>A0A699YZ95_HAELA</name>
<dbReference type="Pfam" id="PF08547">
    <property type="entry name" value="CIA30"/>
    <property type="match status" value="1"/>
</dbReference>
<dbReference type="PANTHER" id="PTHR13194">
    <property type="entry name" value="COMPLEX I INTERMEDIATE-ASSOCIATED PROTEIN 30"/>
    <property type="match status" value="1"/>
</dbReference>
<dbReference type="SUPFAM" id="SSF49785">
    <property type="entry name" value="Galactose-binding domain-like"/>
    <property type="match status" value="1"/>
</dbReference>
<proteinExistence type="inferred from homology"/>
<dbReference type="Proteomes" id="UP000485058">
    <property type="component" value="Unassembled WGS sequence"/>
</dbReference>
<comment type="similarity">
    <text evidence="1">Belongs to the CIA30 family.</text>
</comment>
<keyword evidence="4" id="KW-1185">Reference proteome</keyword>
<dbReference type="InterPro" id="IPR039131">
    <property type="entry name" value="NDUFAF1"/>
</dbReference>
<organism evidence="3 4">
    <name type="scientific">Haematococcus lacustris</name>
    <name type="common">Green alga</name>
    <name type="synonym">Haematococcus pluvialis</name>
    <dbReference type="NCBI Taxonomy" id="44745"/>
    <lineage>
        <taxon>Eukaryota</taxon>
        <taxon>Viridiplantae</taxon>
        <taxon>Chlorophyta</taxon>
        <taxon>core chlorophytes</taxon>
        <taxon>Chlorophyceae</taxon>
        <taxon>CS clade</taxon>
        <taxon>Chlamydomonadales</taxon>
        <taxon>Haematococcaceae</taxon>
        <taxon>Haematococcus</taxon>
    </lineage>
</organism>
<dbReference type="EMBL" id="BLLF01000778">
    <property type="protein sequence ID" value="GFH14890.1"/>
    <property type="molecule type" value="Genomic_DNA"/>
</dbReference>
<comment type="caution">
    <text evidence="3">The sequence shown here is derived from an EMBL/GenBank/DDBJ whole genome shotgun (WGS) entry which is preliminary data.</text>
</comment>
<evidence type="ECO:0000313" key="4">
    <source>
        <dbReference type="Proteomes" id="UP000485058"/>
    </source>
</evidence>